<feature type="domain" description="Fatty acid hydroxylase" evidence="6">
    <location>
        <begin position="117"/>
        <end position="251"/>
    </location>
</feature>
<evidence type="ECO:0000256" key="1">
    <source>
        <dbReference type="ARBA" id="ARBA00004370"/>
    </source>
</evidence>
<dbReference type="GO" id="GO:0016491">
    <property type="term" value="F:oxidoreductase activity"/>
    <property type="evidence" value="ECO:0007669"/>
    <property type="project" value="InterPro"/>
</dbReference>
<dbReference type="EMBL" id="JACHOB010000006">
    <property type="protein sequence ID" value="MBB4660052.1"/>
    <property type="molecule type" value="Genomic_DNA"/>
</dbReference>
<reference evidence="7 8" key="1">
    <citation type="submission" date="2020-08" db="EMBL/GenBank/DDBJ databases">
        <title>Genomic Encyclopedia of Type Strains, Phase IV (KMG-IV): sequencing the most valuable type-strain genomes for metagenomic binning, comparative biology and taxonomic classification.</title>
        <authorList>
            <person name="Goeker M."/>
        </authorList>
    </citation>
    <scope>NUCLEOTIDE SEQUENCE [LARGE SCALE GENOMIC DNA]</scope>
    <source>
        <strain evidence="7 8">DSM 102850</strain>
    </source>
</reference>
<dbReference type="InterPro" id="IPR050307">
    <property type="entry name" value="Sterol_Desaturase_Related"/>
</dbReference>
<dbReference type="GO" id="GO:0005506">
    <property type="term" value="F:iron ion binding"/>
    <property type="evidence" value="ECO:0007669"/>
    <property type="project" value="InterPro"/>
</dbReference>
<name>A0A840I6H6_9PROT</name>
<dbReference type="PANTHER" id="PTHR11863">
    <property type="entry name" value="STEROL DESATURASE"/>
    <property type="match status" value="1"/>
</dbReference>
<protein>
    <submittedName>
        <fullName evidence="7">Sterol desaturase/sphingolipid hydroxylase (Fatty acid hydroxylase superfamily)</fullName>
    </submittedName>
</protein>
<dbReference type="RefSeq" id="WP_183819265.1">
    <property type="nucleotide sequence ID" value="NZ_JACHOB010000006.1"/>
</dbReference>
<feature type="transmembrane region" description="Helical" evidence="5">
    <location>
        <begin position="12"/>
        <end position="32"/>
    </location>
</feature>
<evidence type="ECO:0000256" key="5">
    <source>
        <dbReference type="SAM" id="Phobius"/>
    </source>
</evidence>
<keyword evidence="3 5" id="KW-1133">Transmembrane helix</keyword>
<evidence type="ECO:0000256" key="2">
    <source>
        <dbReference type="ARBA" id="ARBA00022692"/>
    </source>
</evidence>
<keyword evidence="2 5" id="KW-0812">Transmembrane</keyword>
<dbReference type="GO" id="GO:0008610">
    <property type="term" value="P:lipid biosynthetic process"/>
    <property type="evidence" value="ECO:0007669"/>
    <property type="project" value="InterPro"/>
</dbReference>
<keyword evidence="4 5" id="KW-0472">Membrane</keyword>
<feature type="transmembrane region" description="Helical" evidence="5">
    <location>
        <begin position="171"/>
        <end position="193"/>
    </location>
</feature>
<feature type="transmembrane region" description="Helical" evidence="5">
    <location>
        <begin position="70"/>
        <end position="88"/>
    </location>
</feature>
<dbReference type="Proteomes" id="UP000563524">
    <property type="component" value="Unassembled WGS sequence"/>
</dbReference>
<evidence type="ECO:0000256" key="4">
    <source>
        <dbReference type="ARBA" id="ARBA00023136"/>
    </source>
</evidence>
<organism evidence="7 8">
    <name type="scientific">Parvularcula dongshanensis</name>
    <dbReference type="NCBI Taxonomy" id="1173995"/>
    <lineage>
        <taxon>Bacteria</taxon>
        <taxon>Pseudomonadati</taxon>
        <taxon>Pseudomonadota</taxon>
        <taxon>Alphaproteobacteria</taxon>
        <taxon>Parvularculales</taxon>
        <taxon>Parvularculaceae</taxon>
        <taxon>Parvularcula</taxon>
    </lineage>
</organism>
<proteinExistence type="predicted"/>
<dbReference type="Pfam" id="PF04116">
    <property type="entry name" value="FA_hydroxylase"/>
    <property type="match status" value="1"/>
</dbReference>
<comment type="caution">
    <text evidence="7">The sequence shown here is derived from an EMBL/GenBank/DDBJ whole genome shotgun (WGS) entry which is preliminary data.</text>
</comment>
<comment type="subcellular location">
    <subcellularLocation>
        <location evidence="1">Membrane</location>
    </subcellularLocation>
</comment>
<evidence type="ECO:0000256" key="3">
    <source>
        <dbReference type="ARBA" id="ARBA00022989"/>
    </source>
</evidence>
<feature type="transmembrane region" description="Helical" evidence="5">
    <location>
        <begin position="109"/>
        <end position="129"/>
    </location>
</feature>
<gene>
    <name evidence="7" type="ORF">GGQ59_002596</name>
</gene>
<evidence type="ECO:0000313" key="7">
    <source>
        <dbReference type="EMBL" id="MBB4660052.1"/>
    </source>
</evidence>
<dbReference type="InterPro" id="IPR006694">
    <property type="entry name" value="Fatty_acid_hydroxylase"/>
</dbReference>
<evidence type="ECO:0000259" key="6">
    <source>
        <dbReference type="Pfam" id="PF04116"/>
    </source>
</evidence>
<dbReference type="AlphaFoldDB" id="A0A840I6H6"/>
<keyword evidence="8" id="KW-1185">Reference proteome</keyword>
<accession>A0A840I6H6</accession>
<sequence length="271" mass="31069">MSARLRRRPPGQLVTAFLLTYLGILAIIWVRYGLVAGLFHGLLWQMPEHRVRAFRLAKQRPTGKAIWREARTSFLVSFIYALPAAVLIEGWKRGGTAIYGGVPQGVLEWAWVPVSLALYLVLHDAYFYWTHRMMHHPKLYAPTHRTHHVSKQPTPWASFAFSPWEALISAWFVPALAFVIPIHMGAFLVLLTVMTVQAVCNHSGWEVYPRAFLDGPIGRHLITARHHNLHHTRFARNYGLYFRWWDRWFGTDDMSGDPMAAPAPKPELSTA</sequence>
<evidence type="ECO:0000313" key="8">
    <source>
        <dbReference type="Proteomes" id="UP000563524"/>
    </source>
</evidence>
<dbReference type="GO" id="GO:0016020">
    <property type="term" value="C:membrane"/>
    <property type="evidence" value="ECO:0007669"/>
    <property type="project" value="UniProtKB-SubCell"/>
</dbReference>